<name>A0A8S9P2N2_BRACR</name>
<proteinExistence type="predicted"/>
<dbReference type="EMBL" id="QGKX02001521">
    <property type="protein sequence ID" value="KAF3510296.1"/>
    <property type="molecule type" value="Genomic_DNA"/>
</dbReference>
<protein>
    <submittedName>
        <fullName evidence="1">Uncharacterized protein</fullName>
    </submittedName>
</protein>
<accession>A0A8S9P2N2</accession>
<reference evidence="1" key="1">
    <citation type="submission" date="2019-12" db="EMBL/GenBank/DDBJ databases">
        <title>Genome sequencing and annotation of Brassica cretica.</title>
        <authorList>
            <person name="Studholme D.J."/>
            <person name="Sarris P."/>
        </authorList>
    </citation>
    <scope>NUCLEOTIDE SEQUENCE</scope>
    <source>
        <strain evidence="1">PFS-109/04</strain>
        <tissue evidence="1">Leaf</tissue>
    </source>
</reference>
<dbReference type="AlphaFoldDB" id="A0A8S9P2N2"/>
<organism evidence="1 2">
    <name type="scientific">Brassica cretica</name>
    <name type="common">Mustard</name>
    <dbReference type="NCBI Taxonomy" id="69181"/>
    <lineage>
        <taxon>Eukaryota</taxon>
        <taxon>Viridiplantae</taxon>
        <taxon>Streptophyta</taxon>
        <taxon>Embryophyta</taxon>
        <taxon>Tracheophyta</taxon>
        <taxon>Spermatophyta</taxon>
        <taxon>Magnoliopsida</taxon>
        <taxon>eudicotyledons</taxon>
        <taxon>Gunneridae</taxon>
        <taxon>Pentapetalae</taxon>
        <taxon>rosids</taxon>
        <taxon>malvids</taxon>
        <taxon>Brassicales</taxon>
        <taxon>Brassicaceae</taxon>
        <taxon>Brassiceae</taxon>
        <taxon>Brassica</taxon>
    </lineage>
</organism>
<evidence type="ECO:0000313" key="2">
    <source>
        <dbReference type="Proteomes" id="UP000712600"/>
    </source>
</evidence>
<evidence type="ECO:0000313" key="1">
    <source>
        <dbReference type="EMBL" id="KAF3510296.1"/>
    </source>
</evidence>
<dbReference type="Proteomes" id="UP000712600">
    <property type="component" value="Unassembled WGS sequence"/>
</dbReference>
<sequence length="90" mass="10177">MILSFKSCETPSVLLEDKKKGKSGGVDRPWILPTFSHGLQSFELAFQFHRFEVNQHPVADVMPVLLKSGQSASREEVVEKRNVCRSMQNS</sequence>
<gene>
    <name evidence="1" type="ORF">F2Q69_00010003</name>
</gene>
<comment type="caution">
    <text evidence="1">The sequence shown here is derived from an EMBL/GenBank/DDBJ whole genome shotgun (WGS) entry which is preliminary data.</text>
</comment>